<evidence type="ECO:0000256" key="1">
    <source>
        <dbReference type="SAM" id="MobiDB-lite"/>
    </source>
</evidence>
<dbReference type="RefSeq" id="XP_041228810.1">
    <property type="nucleotide sequence ID" value="XM_041376740.1"/>
</dbReference>
<reference evidence="2" key="1">
    <citation type="journal article" date="2020" name="New Phytol.">
        <title>Comparative genomics reveals dynamic genome evolution in host specialist ectomycorrhizal fungi.</title>
        <authorList>
            <person name="Lofgren L.A."/>
            <person name="Nguyen N.H."/>
            <person name="Vilgalys R."/>
            <person name="Ruytinx J."/>
            <person name="Liao H.L."/>
            <person name="Branco S."/>
            <person name="Kuo A."/>
            <person name="LaButti K."/>
            <person name="Lipzen A."/>
            <person name="Andreopoulos W."/>
            <person name="Pangilinan J."/>
            <person name="Riley R."/>
            <person name="Hundley H."/>
            <person name="Na H."/>
            <person name="Barry K."/>
            <person name="Grigoriev I.V."/>
            <person name="Stajich J.E."/>
            <person name="Kennedy P.G."/>
        </authorList>
    </citation>
    <scope>NUCLEOTIDE SEQUENCE</scope>
    <source>
        <strain evidence="2">FC203</strain>
    </source>
</reference>
<protein>
    <submittedName>
        <fullName evidence="2">Uncharacterized protein</fullName>
    </submittedName>
</protein>
<keyword evidence="3" id="KW-1185">Reference proteome</keyword>
<dbReference type="EMBL" id="JABBWK010000013">
    <property type="protein sequence ID" value="KAG1903235.1"/>
    <property type="molecule type" value="Genomic_DNA"/>
</dbReference>
<comment type="caution">
    <text evidence="2">The sequence shown here is derived from an EMBL/GenBank/DDBJ whole genome shotgun (WGS) entry which is preliminary data.</text>
</comment>
<dbReference type="GeneID" id="64671038"/>
<name>A0AAD4EBI1_9AGAM</name>
<evidence type="ECO:0000313" key="2">
    <source>
        <dbReference type="EMBL" id="KAG1903235.1"/>
    </source>
</evidence>
<organism evidence="2 3">
    <name type="scientific">Suillus fuscotomentosus</name>
    <dbReference type="NCBI Taxonomy" id="1912939"/>
    <lineage>
        <taxon>Eukaryota</taxon>
        <taxon>Fungi</taxon>
        <taxon>Dikarya</taxon>
        <taxon>Basidiomycota</taxon>
        <taxon>Agaricomycotina</taxon>
        <taxon>Agaricomycetes</taxon>
        <taxon>Agaricomycetidae</taxon>
        <taxon>Boletales</taxon>
        <taxon>Suillineae</taxon>
        <taxon>Suillaceae</taxon>
        <taxon>Suillus</taxon>
    </lineage>
</organism>
<accession>A0AAD4EBI1</accession>
<dbReference type="Proteomes" id="UP001195769">
    <property type="component" value="Unassembled WGS sequence"/>
</dbReference>
<dbReference type="AlphaFoldDB" id="A0AAD4EBI1"/>
<evidence type="ECO:0000313" key="3">
    <source>
        <dbReference type="Proteomes" id="UP001195769"/>
    </source>
</evidence>
<proteinExistence type="predicted"/>
<feature type="region of interest" description="Disordered" evidence="1">
    <location>
        <begin position="110"/>
        <end position="133"/>
    </location>
</feature>
<gene>
    <name evidence="2" type="ORF">F5891DRAFT_977829</name>
</gene>
<feature type="compositionally biased region" description="Polar residues" evidence="1">
    <location>
        <begin position="110"/>
        <end position="121"/>
    </location>
</feature>
<sequence length="390" mass="44432">MKKRLNAVRHDALTELAGLMMLPSGAGWQKTYVTVAKNFCNKNEVLLATTAVFVHGHRLLAKFLSDLLYSYVWLASQSPRKMGGVEAEMERSWTSNPLYIPETYYSRDSSTNSLTPLQTRITRPPRKGLDSNVNSTASRKFSVQHASNATTCPPMPDDMFHMLVTSSVTHPQVHQAATSFHTMKRTDEKCTGPTSHLLEPMDTAYLIDKGKFNDKARYGRSSQFRLERARTAREPRPDLYSGRLRLYLWRTDYDMRENYRLRARTPATAPGTPCSNMNKCYLRVEFMHRLVGSQAKCTSNELYSRADKGVDVTEMSHEIHQGNYRGRPPGSYFWPQHYGNLEQISRSVYWLLQIRDIPTNCVPPTGRTAIKAVAVKETKVLNAQDQARRA</sequence>